<keyword evidence="3" id="KW-1185">Reference proteome</keyword>
<evidence type="ECO:0000256" key="1">
    <source>
        <dbReference type="SAM" id="MobiDB-lite"/>
    </source>
</evidence>
<dbReference type="EMBL" id="JAWDGP010001519">
    <property type="protein sequence ID" value="KAK3790721.1"/>
    <property type="molecule type" value="Genomic_DNA"/>
</dbReference>
<dbReference type="AlphaFoldDB" id="A0AAE1AP37"/>
<reference evidence="2" key="1">
    <citation type="journal article" date="2023" name="G3 (Bethesda)">
        <title>A reference genome for the long-term kleptoplast-retaining sea slug Elysia crispata morphotype clarki.</title>
        <authorList>
            <person name="Eastman K.E."/>
            <person name="Pendleton A.L."/>
            <person name="Shaikh M.A."/>
            <person name="Suttiyut T."/>
            <person name="Ogas R."/>
            <person name="Tomko P."/>
            <person name="Gavelis G."/>
            <person name="Widhalm J.R."/>
            <person name="Wisecaver J.H."/>
        </authorList>
    </citation>
    <scope>NUCLEOTIDE SEQUENCE</scope>
    <source>
        <strain evidence="2">ECLA1</strain>
    </source>
</reference>
<feature type="region of interest" description="Disordered" evidence="1">
    <location>
        <begin position="1"/>
        <end position="28"/>
    </location>
</feature>
<dbReference type="Proteomes" id="UP001283361">
    <property type="component" value="Unassembled WGS sequence"/>
</dbReference>
<evidence type="ECO:0000313" key="2">
    <source>
        <dbReference type="EMBL" id="KAK3790721.1"/>
    </source>
</evidence>
<comment type="caution">
    <text evidence="2">The sequence shown here is derived from an EMBL/GenBank/DDBJ whole genome shotgun (WGS) entry which is preliminary data.</text>
</comment>
<gene>
    <name evidence="2" type="ORF">RRG08_038212</name>
</gene>
<protein>
    <submittedName>
        <fullName evidence="2">Uncharacterized protein</fullName>
    </submittedName>
</protein>
<proteinExistence type="predicted"/>
<organism evidence="2 3">
    <name type="scientific">Elysia crispata</name>
    <name type="common">lettuce slug</name>
    <dbReference type="NCBI Taxonomy" id="231223"/>
    <lineage>
        <taxon>Eukaryota</taxon>
        <taxon>Metazoa</taxon>
        <taxon>Spiralia</taxon>
        <taxon>Lophotrochozoa</taxon>
        <taxon>Mollusca</taxon>
        <taxon>Gastropoda</taxon>
        <taxon>Heterobranchia</taxon>
        <taxon>Euthyneura</taxon>
        <taxon>Panpulmonata</taxon>
        <taxon>Sacoglossa</taxon>
        <taxon>Placobranchoidea</taxon>
        <taxon>Plakobranchidae</taxon>
        <taxon>Elysia</taxon>
    </lineage>
</organism>
<name>A0AAE1AP37_9GAST</name>
<accession>A0AAE1AP37</accession>
<evidence type="ECO:0000313" key="3">
    <source>
        <dbReference type="Proteomes" id="UP001283361"/>
    </source>
</evidence>
<sequence>MYGESSGQVSDEVVRGDGNRKLTSGGITEGFSPERIHWERHQDIWGFFPWAWCRIKNTVSFSRNEGVDRKSLYSGDSGAAWDYRGLEFDETRASAQRMVGR</sequence>